<dbReference type="PROSITE" id="PS52018">
    <property type="entry name" value="DART"/>
    <property type="match status" value="1"/>
</dbReference>
<gene>
    <name evidence="8" type="ORF">TSA1_28515</name>
</gene>
<keyword evidence="2 6" id="KW-0328">Glycosyltransferase</keyword>
<dbReference type="EMBL" id="LFJC01000003">
    <property type="protein sequence ID" value="PIT04260.1"/>
    <property type="molecule type" value="Genomic_DNA"/>
</dbReference>
<evidence type="ECO:0000259" key="7">
    <source>
        <dbReference type="PROSITE" id="PS52018"/>
    </source>
</evidence>
<reference evidence="8 9" key="1">
    <citation type="submission" date="2015-06" db="EMBL/GenBank/DDBJ databases">
        <title>Comparative genome analysis of nirS-carrying Bradyrhizobium sp. strains.</title>
        <authorList>
            <person name="Ishii S."/>
            <person name="Jang J."/>
            <person name="Nishizawa T."/>
            <person name="Senoo K."/>
        </authorList>
    </citation>
    <scope>NUCLEOTIDE SEQUENCE [LARGE SCALE GENOMIC DNA]</scope>
    <source>
        <strain evidence="8 9">TSA1</strain>
    </source>
</reference>
<organism evidence="8 9">
    <name type="scientific">Bradyrhizobium nitroreducens</name>
    <dbReference type="NCBI Taxonomy" id="709803"/>
    <lineage>
        <taxon>Bacteria</taxon>
        <taxon>Pseudomonadati</taxon>
        <taxon>Pseudomonadota</taxon>
        <taxon>Alphaproteobacteria</taxon>
        <taxon>Hyphomicrobiales</taxon>
        <taxon>Nitrobacteraceae</taxon>
        <taxon>Bradyrhizobium</taxon>
    </lineage>
</organism>
<evidence type="ECO:0000313" key="8">
    <source>
        <dbReference type="EMBL" id="PIT04260.1"/>
    </source>
</evidence>
<comment type="caution">
    <text evidence="6">Lacks conserved residue(s) required for the propagation of feature annotation.</text>
</comment>
<keyword evidence="4 6" id="KW-0548">Nucleotidyltransferase</keyword>
<comment type="caution">
    <text evidence="8">The sequence shown here is derived from an EMBL/GenBank/DDBJ whole genome shotgun (WGS) entry which is preliminary data.</text>
</comment>
<dbReference type="RefSeq" id="WP_100179380.1">
    <property type="nucleotide sequence ID" value="NZ_LFJC01000003.1"/>
</dbReference>
<evidence type="ECO:0000256" key="6">
    <source>
        <dbReference type="PROSITE-ProRule" id="PRU01362"/>
    </source>
</evidence>
<proteinExistence type="inferred from homology"/>
<keyword evidence="3 6" id="KW-0808">Transferase</keyword>
<keyword evidence="1 6" id="KW-1277">Toxin-antitoxin system</keyword>
<dbReference type="GO" id="GO:0016757">
    <property type="term" value="F:glycosyltransferase activity"/>
    <property type="evidence" value="ECO:0007669"/>
    <property type="project" value="UniProtKB-UniRule"/>
</dbReference>
<evidence type="ECO:0000256" key="2">
    <source>
        <dbReference type="ARBA" id="ARBA00022676"/>
    </source>
</evidence>
<keyword evidence="5 6" id="KW-0238">DNA-binding</keyword>
<comment type="catalytic activity">
    <reaction evidence="6">
        <text>a thymidine in DNA + NAD(+) = an N-(ADP-alpha-D-ribosyl)-thymidine in DNA + nicotinamide + H(+)</text>
        <dbReference type="Rhea" id="RHEA:71651"/>
        <dbReference type="Rhea" id="RHEA-COMP:13556"/>
        <dbReference type="Rhea" id="RHEA-COMP:18051"/>
        <dbReference type="ChEBI" id="CHEBI:15378"/>
        <dbReference type="ChEBI" id="CHEBI:17154"/>
        <dbReference type="ChEBI" id="CHEBI:57540"/>
        <dbReference type="ChEBI" id="CHEBI:137386"/>
        <dbReference type="ChEBI" id="CHEBI:191199"/>
    </reaction>
</comment>
<dbReference type="Proteomes" id="UP000228930">
    <property type="component" value="Unassembled WGS sequence"/>
</dbReference>
<sequence>MPLPAQPKIYHIVHVDNLASIVADGFLWSDRVMVGRGGPPANIGMPTIKAARLTMPVPCHQGTFVGEYVPFNFCPRSVMLNIIWYANHPNLTYRGGQGPIIHLEADLHSTVAWAENNDRRWAFSLANARAAYTQFRARLDQLGDVNWDAVTATDFRSADIKEAKQAEFLLQQAFPWQLVERIGVHSQGIGQQVSNAMQGAAHRPTIQIMKDWYY</sequence>
<evidence type="ECO:0000256" key="3">
    <source>
        <dbReference type="ARBA" id="ARBA00022679"/>
    </source>
</evidence>
<dbReference type="Pfam" id="PF14487">
    <property type="entry name" value="DarT"/>
    <property type="match status" value="1"/>
</dbReference>
<dbReference type="AlphaFoldDB" id="A0A2M6UI09"/>
<feature type="binding site" evidence="6">
    <location>
        <position position="52"/>
    </location>
    <ligand>
        <name>NAD(+)</name>
        <dbReference type="ChEBI" id="CHEBI:57540"/>
    </ligand>
</feature>
<comment type="similarity">
    <text evidence="6">Belongs to the DarT ADP-ribosyltransferase family.</text>
</comment>
<accession>A0A2M6UI09</accession>
<dbReference type="GO" id="GO:0003677">
    <property type="term" value="F:DNA binding"/>
    <property type="evidence" value="ECO:0007669"/>
    <property type="project" value="UniProtKB-UniRule"/>
</dbReference>
<evidence type="ECO:0000256" key="5">
    <source>
        <dbReference type="ARBA" id="ARBA00023125"/>
    </source>
</evidence>
<protein>
    <recommendedName>
        <fullName evidence="7">DarT domain-containing protein</fullName>
    </recommendedName>
</protein>
<feature type="binding site" evidence="6">
    <location>
        <begin position="11"/>
        <end position="13"/>
    </location>
    <ligand>
        <name>NAD(+)</name>
        <dbReference type="ChEBI" id="CHEBI:57540"/>
    </ligand>
</feature>
<name>A0A2M6UI09_9BRAD</name>
<evidence type="ECO:0000313" key="9">
    <source>
        <dbReference type="Proteomes" id="UP000228930"/>
    </source>
</evidence>
<feature type="domain" description="DarT" evidence="7">
    <location>
        <begin position="7"/>
        <end position="214"/>
    </location>
</feature>
<dbReference type="InterPro" id="IPR029494">
    <property type="entry name" value="DarT"/>
</dbReference>
<dbReference type="GO" id="GO:0016779">
    <property type="term" value="F:nucleotidyltransferase activity"/>
    <property type="evidence" value="ECO:0007669"/>
    <property type="project" value="UniProtKB-UniRule"/>
</dbReference>
<feature type="active site" evidence="6">
    <location>
        <position position="167"/>
    </location>
</feature>
<feature type="active site" description="Proton acceptor" evidence="6">
    <location>
        <position position="52"/>
    </location>
</feature>
<keyword evidence="9" id="KW-1185">Reference proteome</keyword>
<evidence type="ECO:0000256" key="4">
    <source>
        <dbReference type="ARBA" id="ARBA00022695"/>
    </source>
</evidence>
<evidence type="ECO:0000256" key="1">
    <source>
        <dbReference type="ARBA" id="ARBA00022649"/>
    </source>
</evidence>